<evidence type="ECO:0000256" key="1">
    <source>
        <dbReference type="SAM" id="Phobius"/>
    </source>
</evidence>
<dbReference type="HOGENOM" id="CLU_1226089_0_0_1"/>
<proteinExistence type="predicted"/>
<accession>A7SY81</accession>
<keyword evidence="1" id="KW-0472">Membrane</keyword>
<keyword evidence="1" id="KW-0812">Transmembrane</keyword>
<reference evidence="2 3" key="1">
    <citation type="journal article" date="2007" name="Science">
        <title>Sea anemone genome reveals ancestral eumetazoan gene repertoire and genomic organization.</title>
        <authorList>
            <person name="Putnam N.H."/>
            <person name="Srivastava M."/>
            <person name="Hellsten U."/>
            <person name="Dirks B."/>
            <person name="Chapman J."/>
            <person name="Salamov A."/>
            <person name="Terry A."/>
            <person name="Shapiro H."/>
            <person name="Lindquist E."/>
            <person name="Kapitonov V.V."/>
            <person name="Jurka J."/>
            <person name="Genikhovich G."/>
            <person name="Grigoriev I.V."/>
            <person name="Lucas S.M."/>
            <person name="Steele R.E."/>
            <person name="Finnerty J.R."/>
            <person name="Technau U."/>
            <person name="Martindale M.Q."/>
            <person name="Rokhsar D.S."/>
        </authorList>
    </citation>
    <scope>NUCLEOTIDE SEQUENCE [LARGE SCALE GENOMIC DNA]</scope>
    <source>
        <strain evidence="3">CH2 X CH6</strain>
    </source>
</reference>
<feature type="transmembrane region" description="Helical" evidence="1">
    <location>
        <begin position="199"/>
        <end position="221"/>
    </location>
</feature>
<name>A7SY81_NEMVE</name>
<feature type="transmembrane region" description="Helical" evidence="1">
    <location>
        <begin position="48"/>
        <end position="67"/>
    </location>
</feature>
<dbReference type="InParanoid" id="A7SY81"/>
<feature type="transmembrane region" description="Helical" evidence="1">
    <location>
        <begin position="7"/>
        <end position="28"/>
    </location>
</feature>
<gene>
    <name evidence="2" type="ORF">NEMVEDRAFT_v1g248045</name>
</gene>
<keyword evidence="3" id="KW-1185">Reference proteome</keyword>
<evidence type="ECO:0000313" key="2">
    <source>
        <dbReference type="EMBL" id="EDO31330.1"/>
    </source>
</evidence>
<dbReference type="EMBL" id="DS469914">
    <property type="protein sequence ID" value="EDO31330.1"/>
    <property type="molecule type" value="Genomic_DNA"/>
</dbReference>
<feature type="transmembrane region" description="Helical" evidence="1">
    <location>
        <begin position="125"/>
        <end position="150"/>
    </location>
</feature>
<sequence length="226" mass="24066">MGAIPKSGIVVVTICSVLLFLCGVGNIAAGSLFFEEEKSNIVPLSGGMGLWSGAVMIASGIAGLMVCGTKHKAAMSLYFNNTLVHSNAAYDLVADVSVLQITLSYILTLFMILSQMSLYFNNTLLSLYIGVAIFCFMISLAQLGITAFTYHVLALLKDGKCVNSGLTCECDDAHLGKLRLTSSQCPDVAVNYDPYKPHLLAVMIISIIAICIILLCALMALSSLLH</sequence>
<evidence type="ECO:0000313" key="3">
    <source>
        <dbReference type="Proteomes" id="UP000001593"/>
    </source>
</evidence>
<dbReference type="AlphaFoldDB" id="A7SY81"/>
<feature type="transmembrane region" description="Helical" evidence="1">
    <location>
        <begin position="88"/>
        <end position="113"/>
    </location>
</feature>
<organism evidence="2 3">
    <name type="scientific">Nematostella vectensis</name>
    <name type="common">Starlet sea anemone</name>
    <dbReference type="NCBI Taxonomy" id="45351"/>
    <lineage>
        <taxon>Eukaryota</taxon>
        <taxon>Metazoa</taxon>
        <taxon>Cnidaria</taxon>
        <taxon>Anthozoa</taxon>
        <taxon>Hexacorallia</taxon>
        <taxon>Actiniaria</taxon>
        <taxon>Edwardsiidae</taxon>
        <taxon>Nematostella</taxon>
    </lineage>
</organism>
<dbReference type="Proteomes" id="UP000001593">
    <property type="component" value="Unassembled WGS sequence"/>
</dbReference>
<protein>
    <submittedName>
        <fullName evidence="2">Uncharacterized protein</fullName>
    </submittedName>
</protein>
<keyword evidence="1" id="KW-1133">Transmembrane helix</keyword>